<dbReference type="EMBL" id="VSRO01000012">
    <property type="protein sequence ID" value="TYK55606.1"/>
    <property type="molecule type" value="Genomic_DNA"/>
</dbReference>
<comment type="caution">
    <text evidence="1">The sequence shown here is derived from an EMBL/GenBank/DDBJ whole genome shotgun (WGS) entry which is preliminary data.</text>
</comment>
<reference evidence="1 3" key="2">
    <citation type="submission" date="2019-08" db="EMBL/GenBank/DDBJ databases">
        <authorList>
            <person name="Brilhante M."/>
            <person name="Perreten V."/>
        </authorList>
    </citation>
    <scope>NUCLEOTIDE SEQUENCE [LARGE SCALE GENOMIC DNA]</scope>
    <source>
        <strain evidence="1 3">MCP106</strain>
    </source>
</reference>
<dbReference type="AlphaFoldDB" id="A0A5D3G1G3"/>
<evidence type="ECO:0000313" key="2">
    <source>
        <dbReference type="EMBL" id="TYK55606.1"/>
    </source>
</evidence>
<sequence length="91" mass="9563">MAAYIDSAKGGAAQIAVSGRGTPGYRVYLHQAGTGALLGSGLVGSNGTYSFITQEAILKNYSKQTINVQVRETKDNSTYSDWSLTSPVTIS</sequence>
<evidence type="ECO:0000313" key="3">
    <source>
        <dbReference type="Proteomes" id="UP000324029"/>
    </source>
</evidence>
<reference evidence="1 3" key="1">
    <citation type="submission" date="2019-08" db="EMBL/GenBank/DDBJ databases">
        <title>Subclass B2 metallo-beta lactamase from Pseudomonas synxantha.</title>
        <authorList>
            <person name="Poirel L."/>
            <person name="Palmieri M."/>
            <person name="Masseron A."/>
            <person name="Perreten V."/>
            <person name="Nordman P."/>
        </authorList>
    </citation>
    <scope>NUCLEOTIDE SEQUENCE [LARGE SCALE GENOMIC DNA]</scope>
    <source>
        <strain evidence="1 3">MCP106</strain>
    </source>
</reference>
<dbReference type="EMBL" id="VSRO01000023">
    <property type="protein sequence ID" value="TYK54159.1"/>
    <property type="molecule type" value="Genomic_DNA"/>
</dbReference>
<proteinExistence type="predicted"/>
<accession>A0A5D3G1G3</accession>
<dbReference type="Proteomes" id="UP000324029">
    <property type="component" value="Unassembled WGS sequence"/>
</dbReference>
<gene>
    <name evidence="2" type="ORF">FXO26_23010</name>
    <name evidence="1" type="ORF">FXO26_28825</name>
</gene>
<organism evidence="1 3">
    <name type="scientific">Pseudomonas synxantha</name>
    <dbReference type="NCBI Taxonomy" id="47883"/>
    <lineage>
        <taxon>Bacteria</taxon>
        <taxon>Pseudomonadati</taxon>
        <taxon>Pseudomonadota</taxon>
        <taxon>Gammaproteobacteria</taxon>
        <taxon>Pseudomonadales</taxon>
        <taxon>Pseudomonadaceae</taxon>
        <taxon>Pseudomonas</taxon>
    </lineage>
</organism>
<dbReference type="RefSeq" id="WP_103734255.1">
    <property type="nucleotide sequence ID" value="NZ_VSRO01000012.1"/>
</dbReference>
<evidence type="ECO:0000313" key="1">
    <source>
        <dbReference type="EMBL" id="TYK54159.1"/>
    </source>
</evidence>
<protein>
    <submittedName>
        <fullName evidence="1">Uncharacterized protein</fullName>
    </submittedName>
</protein>
<name>A0A5D3G1G3_9PSED</name>